<accession>A0A0C3DJR6</accession>
<evidence type="ECO:0000313" key="2">
    <source>
        <dbReference type="EMBL" id="KIM56579.1"/>
    </source>
</evidence>
<feature type="chain" id="PRO_5002163306" description="Hydrophobin" evidence="1">
    <location>
        <begin position="21"/>
        <end position="98"/>
    </location>
</feature>
<dbReference type="OrthoDB" id="2668926at2759"/>
<reference evidence="3" key="2">
    <citation type="submission" date="2015-01" db="EMBL/GenBank/DDBJ databases">
        <title>Evolutionary Origins and Diversification of the Mycorrhizal Mutualists.</title>
        <authorList>
            <consortium name="DOE Joint Genome Institute"/>
            <consortium name="Mycorrhizal Genomics Consortium"/>
            <person name="Kohler A."/>
            <person name="Kuo A."/>
            <person name="Nagy L.G."/>
            <person name="Floudas D."/>
            <person name="Copeland A."/>
            <person name="Barry K.W."/>
            <person name="Cichocki N."/>
            <person name="Veneault-Fourrey C."/>
            <person name="LaButti K."/>
            <person name="Lindquist E.A."/>
            <person name="Lipzen A."/>
            <person name="Lundell T."/>
            <person name="Morin E."/>
            <person name="Murat C."/>
            <person name="Riley R."/>
            <person name="Ohm R."/>
            <person name="Sun H."/>
            <person name="Tunlid A."/>
            <person name="Henrissat B."/>
            <person name="Grigoriev I.V."/>
            <person name="Hibbett D.S."/>
            <person name="Martin F."/>
        </authorList>
    </citation>
    <scope>NUCLEOTIDE SEQUENCE [LARGE SCALE GENOMIC DNA]</scope>
    <source>
        <strain evidence="3">Foug A</strain>
    </source>
</reference>
<evidence type="ECO:0008006" key="4">
    <source>
        <dbReference type="Google" id="ProtNLM"/>
    </source>
</evidence>
<dbReference type="Proteomes" id="UP000053989">
    <property type="component" value="Unassembled WGS sequence"/>
</dbReference>
<evidence type="ECO:0000256" key="1">
    <source>
        <dbReference type="SAM" id="SignalP"/>
    </source>
</evidence>
<gene>
    <name evidence="2" type="ORF">SCLCIDRAFT_29504</name>
</gene>
<name>A0A0C3DJR6_9AGAM</name>
<sequence length="98" mass="10042">MLLNTLVAAAVLSLAASAQGCATIPLCCNQLFPEPPDTVTNSLGVQTYSFGEGCVPIEDPPADFLLLCTPPRYEVCCEENLGGGLASGCTPVLPTPGD</sequence>
<keyword evidence="1" id="KW-0732">Signal</keyword>
<evidence type="ECO:0000313" key="3">
    <source>
        <dbReference type="Proteomes" id="UP000053989"/>
    </source>
</evidence>
<keyword evidence="3" id="KW-1185">Reference proteome</keyword>
<dbReference type="InParanoid" id="A0A0C3DJR6"/>
<dbReference type="EMBL" id="KN822114">
    <property type="protein sequence ID" value="KIM56579.1"/>
    <property type="molecule type" value="Genomic_DNA"/>
</dbReference>
<organism evidence="2 3">
    <name type="scientific">Scleroderma citrinum Foug A</name>
    <dbReference type="NCBI Taxonomy" id="1036808"/>
    <lineage>
        <taxon>Eukaryota</taxon>
        <taxon>Fungi</taxon>
        <taxon>Dikarya</taxon>
        <taxon>Basidiomycota</taxon>
        <taxon>Agaricomycotina</taxon>
        <taxon>Agaricomycetes</taxon>
        <taxon>Agaricomycetidae</taxon>
        <taxon>Boletales</taxon>
        <taxon>Sclerodermatineae</taxon>
        <taxon>Sclerodermataceae</taxon>
        <taxon>Scleroderma</taxon>
    </lineage>
</organism>
<protein>
    <recommendedName>
        <fullName evidence="4">Hydrophobin</fullName>
    </recommendedName>
</protein>
<dbReference type="AlphaFoldDB" id="A0A0C3DJR6"/>
<proteinExistence type="predicted"/>
<reference evidence="2 3" key="1">
    <citation type="submission" date="2014-04" db="EMBL/GenBank/DDBJ databases">
        <authorList>
            <consortium name="DOE Joint Genome Institute"/>
            <person name="Kuo A."/>
            <person name="Kohler A."/>
            <person name="Nagy L.G."/>
            <person name="Floudas D."/>
            <person name="Copeland A."/>
            <person name="Barry K.W."/>
            <person name="Cichocki N."/>
            <person name="Veneault-Fourrey C."/>
            <person name="LaButti K."/>
            <person name="Lindquist E.A."/>
            <person name="Lipzen A."/>
            <person name="Lundell T."/>
            <person name="Morin E."/>
            <person name="Murat C."/>
            <person name="Sun H."/>
            <person name="Tunlid A."/>
            <person name="Henrissat B."/>
            <person name="Grigoriev I.V."/>
            <person name="Hibbett D.S."/>
            <person name="Martin F."/>
            <person name="Nordberg H.P."/>
            <person name="Cantor M.N."/>
            <person name="Hua S.X."/>
        </authorList>
    </citation>
    <scope>NUCLEOTIDE SEQUENCE [LARGE SCALE GENOMIC DNA]</scope>
    <source>
        <strain evidence="2 3">Foug A</strain>
    </source>
</reference>
<feature type="signal peptide" evidence="1">
    <location>
        <begin position="1"/>
        <end position="20"/>
    </location>
</feature>
<dbReference type="HOGENOM" id="CLU_2133834_0_0_1"/>